<dbReference type="EMBL" id="JACBAZ010000023">
    <property type="protein sequence ID" value="NWK57703.1"/>
    <property type="molecule type" value="Genomic_DNA"/>
</dbReference>
<dbReference type="RefSeq" id="WP_178935074.1">
    <property type="nucleotide sequence ID" value="NZ_JACBAZ010000023.1"/>
</dbReference>
<dbReference type="PROSITE" id="PS51257">
    <property type="entry name" value="PROKAR_LIPOPROTEIN"/>
    <property type="match status" value="1"/>
</dbReference>
<organism evidence="2 3">
    <name type="scientific">Oceaniferula marina</name>
    <dbReference type="NCBI Taxonomy" id="2748318"/>
    <lineage>
        <taxon>Bacteria</taxon>
        <taxon>Pseudomonadati</taxon>
        <taxon>Verrucomicrobiota</taxon>
        <taxon>Verrucomicrobiia</taxon>
        <taxon>Verrucomicrobiales</taxon>
        <taxon>Verrucomicrobiaceae</taxon>
        <taxon>Oceaniferula</taxon>
    </lineage>
</organism>
<feature type="transmembrane region" description="Helical" evidence="1">
    <location>
        <begin position="20"/>
        <end position="38"/>
    </location>
</feature>
<accession>A0A851GJK6</accession>
<evidence type="ECO:0000313" key="3">
    <source>
        <dbReference type="Proteomes" id="UP000557872"/>
    </source>
</evidence>
<proteinExistence type="predicted"/>
<dbReference type="Proteomes" id="UP000557872">
    <property type="component" value="Unassembled WGS sequence"/>
</dbReference>
<dbReference type="AlphaFoldDB" id="A0A851GJK6"/>
<evidence type="ECO:0000313" key="2">
    <source>
        <dbReference type="EMBL" id="NWK57703.1"/>
    </source>
</evidence>
<evidence type="ECO:0000256" key="1">
    <source>
        <dbReference type="SAM" id="Phobius"/>
    </source>
</evidence>
<gene>
    <name evidence="2" type="ORF">HW115_18945</name>
</gene>
<comment type="caution">
    <text evidence="2">The sequence shown here is derived from an EMBL/GenBank/DDBJ whole genome shotgun (WGS) entry which is preliminary data.</text>
</comment>
<keyword evidence="3" id="KW-1185">Reference proteome</keyword>
<sequence length="147" mass="16250">MRIWYIAAGVLYVRQKMKVLMASTLIVFGCVWLLYSMIMPSVNRSAALSNAMQLEANLEAWAYSKASQGKLNQNDIDEIFSEKRGLTLGGENPENSFQEMIKDIVYSSAPPIWPGVVAIFVGMLGVGYSLRISPKKQQAEQVAAPDS</sequence>
<keyword evidence="1" id="KW-0812">Transmembrane</keyword>
<protein>
    <submittedName>
        <fullName evidence="2">Uncharacterized protein</fullName>
    </submittedName>
</protein>
<name>A0A851GJK6_9BACT</name>
<keyword evidence="1" id="KW-1133">Transmembrane helix</keyword>
<keyword evidence="1" id="KW-0472">Membrane</keyword>
<reference evidence="2 3" key="1">
    <citation type="submission" date="2020-07" db="EMBL/GenBank/DDBJ databases">
        <title>Roseicoccus Jingziensis gen. nov., sp. nov., isolated from coastal seawater.</title>
        <authorList>
            <person name="Feng X."/>
        </authorList>
    </citation>
    <scope>NUCLEOTIDE SEQUENCE [LARGE SCALE GENOMIC DNA]</scope>
    <source>
        <strain evidence="2 3">N1E253</strain>
    </source>
</reference>
<feature type="transmembrane region" description="Helical" evidence="1">
    <location>
        <begin position="112"/>
        <end position="130"/>
    </location>
</feature>